<feature type="compositionally biased region" description="Low complexity" evidence="1">
    <location>
        <begin position="99"/>
        <end position="113"/>
    </location>
</feature>
<feature type="compositionally biased region" description="Acidic residues" evidence="1">
    <location>
        <begin position="133"/>
        <end position="148"/>
    </location>
</feature>
<comment type="caution">
    <text evidence="2">The sequence shown here is derived from an EMBL/GenBank/DDBJ whole genome shotgun (WGS) entry which is preliminary data.</text>
</comment>
<organism evidence="2 3">
    <name type="scientific">Phoxinus phoxinus</name>
    <name type="common">Eurasian minnow</name>
    <dbReference type="NCBI Taxonomy" id="58324"/>
    <lineage>
        <taxon>Eukaryota</taxon>
        <taxon>Metazoa</taxon>
        <taxon>Chordata</taxon>
        <taxon>Craniata</taxon>
        <taxon>Vertebrata</taxon>
        <taxon>Euteleostomi</taxon>
        <taxon>Actinopterygii</taxon>
        <taxon>Neopterygii</taxon>
        <taxon>Teleostei</taxon>
        <taxon>Ostariophysi</taxon>
        <taxon>Cypriniformes</taxon>
        <taxon>Leuciscidae</taxon>
        <taxon>Phoxininae</taxon>
        <taxon>Phoxinus</taxon>
    </lineage>
</organism>
<dbReference type="AlphaFoldDB" id="A0AAN9DS24"/>
<accession>A0AAN9DS24</accession>
<dbReference type="Proteomes" id="UP001364617">
    <property type="component" value="Unassembled WGS sequence"/>
</dbReference>
<dbReference type="GO" id="GO:0043123">
    <property type="term" value="P:positive regulation of canonical NF-kappaB signal transduction"/>
    <property type="evidence" value="ECO:0007669"/>
    <property type="project" value="InterPro"/>
</dbReference>
<name>A0AAN9DS24_9TELE</name>
<evidence type="ECO:0008006" key="4">
    <source>
        <dbReference type="Google" id="ProtNLM"/>
    </source>
</evidence>
<feature type="region of interest" description="Disordered" evidence="1">
    <location>
        <begin position="96"/>
        <end position="152"/>
    </location>
</feature>
<evidence type="ECO:0000313" key="3">
    <source>
        <dbReference type="Proteomes" id="UP001364617"/>
    </source>
</evidence>
<evidence type="ECO:0000256" key="1">
    <source>
        <dbReference type="SAM" id="MobiDB-lite"/>
    </source>
</evidence>
<dbReference type="PANTHER" id="PTHR33767:SF3">
    <property type="entry name" value="LEUCINE RICH ADAPTOR PROTEIN 1-LIKE"/>
    <property type="match status" value="1"/>
</dbReference>
<dbReference type="EMBL" id="JAYKXH010000001">
    <property type="protein sequence ID" value="KAK7175647.1"/>
    <property type="molecule type" value="Genomic_DNA"/>
</dbReference>
<evidence type="ECO:0000313" key="2">
    <source>
        <dbReference type="EMBL" id="KAK7175647.1"/>
    </source>
</evidence>
<dbReference type="Pfam" id="PF14854">
    <property type="entry name" value="LURAP"/>
    <property type="match status" value="1"/>
</dbReference>
<gene>
    <name evidence="2" type="ORF">R3I93_000031</name>
</gene>
<protein>
    <recommendedName>
        <fullName evidence="4">Leucine rich adaptor protein 1-like</fullName>
    </recommendedName>
</protein>
<dbReference type="InterPro" id="IPR037443">
    <property type="entry name" value="LURAP1"/>
</dbReference>
<proteinExistence type="predicted"/>
<dbReference type="PANTHER" id="PTHR33767">
    <property type="entry name" value="LEUCINE RICH ADAPTOR PROTEIN 1-LIKE"/>
    <property type="match status" value="1"/>
</dbReference>
<sequence>MMKMEELPDFRDVESKLGRKVPESLTRSCTGETAIRCSETHARADDLHTLNNKIRFLRQQMAHLRSIDVKLMHQLLSINEGVESVRWLMEERGGVASRDGSLTGSSFSLSDSQSQHDSDGLDGISVGSYLDTLGEDDPDPDGSVTEEETFSKSALCPRVESDEYYCFR</sequence>
<keyword evidence="3" id="KW-1185">Reference proteome</keyword>
<dbReference type="InterPro" id="IPR039499">
    <property type="entry name" value="LURA1/LRA25"/>
</dbReference>
<reference evidence="2 3" key="1">
    <citation type="submission" date="2024-02" db="EMBL/GenBank/DDBJ databases">
        <title>Chromosome-level genome assembly of the Eurasian Minnow (Phoxinus phoxinus).</title>
        <authorList>
            <person name="Oriowo T.O."/>
            <person name="Martin S."/>
            <person name="Stange M."/>
            <person name="Chrysostomakis Y."/>
            <person name="Brown T."/>
            <person name="Winkler S."/>
            <person name="Kukowka S."/>
            <person name="Myers E.W."/>
            <person name="Bohne A."/>
        </authorList>
    </citation>
    <scope>NUCLEOTIDE SEQUENCE [LARGE SCALE GENOMIC DNA]</scope>
    <source>
        <strain evidence="2">ZFMK-TIS-60720</strain>
        <tissue evidence="2">Whole Organism</tissue>
    </source>
</reference>